<name>A0A143QI85_RHOFA</name>
<dbReference type="PATRIC" id="fig|1653479.3.peg.787"/>
<evidence type="ECO:0000313" key="2">
    <source>
        <dbReference type="Proteomes" id="UP000076038"/>
    </source>
</evidence>
<reference evidence="2" key="2">
    <citation type="submission" date="2016-04" db="EMBL/GenBank/DDBJ databases">
        <title>Complete Genome and Plasmid Sequences for Rhodococcus fascians D188 and Draft Sequences for Rhodococcus spp. Isolates PBTS 1 and PBTS 2.</title>
        <authorList>
            <person name="Stamer R."/>
            <person name="Vereecke D."/>
            <person name="Zhang Y."/>
            <person name="Schilkey F."/>
            <person name="Devitt N."/>
            <person name="Randall J."/>
        </authorList>
    </citation>
    <scope>NUCLEOTIDE SEQUENCE [LARGE SCALE GENOMIC DNA]</scope>
    <source>
        <strain evidence="2">PBTS2</strain>
    </source>
</reference>
<accession>A0A143QI85</accession>
<sequence length="146" mass="15584">MTENYNGLEVFSYQFDRFAYEHSWIGAQTGEFMLGPQGGGMLEFTHAMVFALPEGGAHEVHGPILEWYLSRGGPYGALGYPISNERPTPTGSGRYNLFQRGAIGWLPDTGAFTIGGREEDSDVSPGPDAATVSVVDASMSSVGISG</sequence>
<organism evidence="1 2">
    <name type="scientific">Rhodococcoides fascians</name>
    <name type="common">Rhodococcus fascians</name>
    <dbReference type="NCBI Taxonomy" id="1828"/>
    <lineage>
        <taxon>Bacteria</taxon>
        <taxon>Bacillati</taxon>
        <taxon>Actinomycetota</taxon>
        <taxon>Actinomycetes</taxon>
        <taxon>Mycobacteriales</taxon>
        <taxon>Nocardiaceae</taxon>
        <taxon>Rhodococcoides</taxon>
    </lineage>
</organism>
<protein>
    <recommendedName>
        <fullName evidence="3">LGFP repeat-containing protein</fullName>
    </recommendedName>
</protein>
<dbReference type="Proteomes" id="UP000076038">
    <property type="component" value="Chromosome"/>
</dbReference>
<dbReference type="EMBL" id="CP015220">
    <property type="protein sequence ID" value="AMY22087.1"/>
    <property type="molecule type" value="Genomic_DNA"/>
</dbReference>
<dbReference type="KEGG" id="rhs:A3Q41_00769"/>
<dbReference type="Pfam" id="PF08310">
    <property type="entry name" value="LGFP"/>
    <property type="match status" value="2"/>
</dbReference>
<reference evidence="1 2" key="1">
    <citation type="journal article" date="2016" name="Genome Announc.">
        <title>Complete Genome and Plasmid Sequences for Rhodococcus fascians D188 and Draft Sequences for Rhodococcus Isolates PBTS 1 and PBTS 2.</title>
        <authorList>
            <person name="Stamler R.A."/>
            <person name="Vereecke D."/>
            <person name="Zhang Y."/>
            <person name="Schilkey F."/>
            <person name="Devitt N."/>
            <person name="Randall J.J."/>
        </authorList>
    </citation>
    <scope>NUCLEOTIDE SEQUENCE [LARGE SCALE GENOMIC DNA]</scope>
    <source>
        <strain evidence="1 2">PBTS2</strain>
    </source>
</reference>
<dbReference type="RefSeq" id="WP_048316500.1">
    <property type="nucleotide sequence ID" value="NZ_LFDS01000001.1"/>
</dbReference>
<evidence type="ECO:0008006" key="3">
    <source>
        <dbReference type="Google" id="ProtNLM"/>
    </source>
</evidence>
<dbReference type="OrthoDB" id="514320at2"/>
<dbReference type="InterPro" id="IPR013207">
    <property type="entry name" value="LGFP"/>
</dbReference>
<dbReference type="AlphaFoldDB" id="A0A143QI85"/>
<keyword evidence="2" id="KW-1185">Reference proteome</keyword>
<gene>
    <name evidence="1" type="ORF">A3Q41_00769</name>
</gene>
<proteinExistence type="predicted"/>
<evidence type="ECO:0000313" key="1">
    <source>
        <dbReference type="EMBL" id="AMY22087.1"/>
    </source>
</evidence>